<gene>
    <name evidence="1" type="primary">jg7106</name>
    <name evidence="1" type="ORF">PAEG_LOCUS2753</name>
</gene>
<dbReference type="Proteomes" id="UP000838756">
    <property type="component" value="Unassembled WGS sequence"/>
</dbReference>
<organism evidence="1 2">
    <name type="scientific">Pararge aegeria aegeria</name>
    <dbReference type="NCBI Taxonomy" id="348720"/>
    <lineage>
        <taxon>Eukaryota</taxon>
        <taxon>Metazoa</taxon>
        <taxon>Ecdysozoa</taxon>
        <taxon>Arthropoda</taxon>
        <taxon>Hexapoda</taxon>
        <taxon>Insecta</taxon>
        <taxon>Pterygota</taxon>
        <taxon>Neoptera</taxon>
        <taxon>Endopterygota</taxon>
        <taxon>Lepidoptera</taxon>
        <taxon>Glossata</taxon>
        <taxon>Ditrysia</taxon>
        <taxon>Papilionoidea</taxon>
        <taxon>Nymphalidae</taxon>
        <taxon>Satyrinae</taxon>
        <taxon>Satyrini</taxon>
        <taxon>Parargina</taxon>
        <taxon>Pararge</taxon>
    </lineage>
</organism>
<dbReference type="AlphaFoldDB" id="A0A8S4QHV1"/>
<sequence>MFFRACSRLHRIIRRCHVKKATNLLLGRVNLSEVLSGSDGVSVAEDDCDDAGSNIWCPGARYRPEPPEALARASHFTPHEIKLMYRGFKQVRARMRSVMSVLSAVEDFLVGRQS</sequence>
<protein>
    <submittedName>
        <fullName evidence="1">Jg7106 protein</fullName>
    </submittedName>
</protein>
<evidence type="ECO:0000313" key="2">
    <source>
        <dbReference type="Proteomes" id="UP000838756"/>
    </source>
</evidence>
<proteinExistence type="predicted"/>
<name>A0A8S4QHV1_9NEOP</name>
<evidence type="ECO:0000313" key="1">
    <source>
        <dbReference type="EMBL" id="CAH2210896.1"/>
    </source>
</evidence>
<reference evidence="1" key="1">
    <citation type="submission" date="2022-03" db="EMBL/GenBank/DDBJ databases">
        <authorList>
            <person name="Lindestad O."/>
        </authorList>
    </citation>
    <scope>NUCLEOTIDE SEQUENCE</scope>
</reference>
<dbReference type="EMBL" id="CAKXAJ010008579">
    <property type="protein sequence ID" value="CAH2210896.1"/>
    <property type="molecule type" value="Genomic_DNA"/>
</dbReference>
<accession>A0A8S4QHV1</accession>
<keyword evidence="2" id="KW-1185">Reference proteome</keyword>
<comment type="caution">
    <text evidence="1">The sequence shown here is derived from an EMBL/GenBank/DDBJ whole genome shotgun (WGS) entry which is preliminary data.</text>
</comment>
<dbReference type="OrthoDB" id="7486607at2759"/>